<dbReference type="AlphaFoldDB" id="A0AA47MKW4"/>
<sequence>MAGKVTFRVLFGGEDDARKVTIESGIPITVEDLALKIKTFFQVTEQFRLQYKDKDMNDQFMNLLSTSELEDKGTLKVVYILNDTTRSMPLTGDACCTIPGTPSSASYSSQEPCDSDTSNDTIILSSSPETRSCSWPQTFVVPRFSSCAEIMLQTGNDEFKAHGTCLCPTPKVRSDILEGLAEEIIKYTAYPRDEQLEEVAKALTQSHPCLLEKATRTGYCGWKHYLKIKMMNFRTKLSRAGHPEVIINSLKNKRSGQQTPAANIKKPRKGDVNFCPNIPNGETRDSLEVERVALLTEVKKKKKDEAMIKEKMQRTFSLRRQEILQEPKIPEFLKKWPALFDVGEINLEFMRLTTVPLTSKFLGELHRLTNDLIRVFHTKGGAAGRKIRAVMAKTHNSEDINVRRDCVLSCLSIYLNEDLDTLVKEYVEVNPHGPEEPEVKRQVLAPKRVQYASDDSSAPNKKDSCCGLSAYELKRLENIREREAFLSSLKLLTAAEDLRQSVNPKPDVKRSKASLDKAQSLLSPRKSLRLEARNLTLRGKLTYEHDIECSEAKADVAGTTMAIYTVRAEGDDPDGPGGSLADVGVVLEGVEVLHNLESISHACVMLYGLIYALNLSYPKSLKNTFEAYQKILMDLESSKLSPKVQALKLKLLR</sequence>
<gene>
    <name evidence="1" type="primary">SAMD3_4</name>
    <name evidence="1" type="ORF">N1851_020323</name>
</gene>
<reference evidence="1" key="1">
    <citation type="journal article" date="2023" name="Front. Mar. Sci.">
        <title>A new Merluccius polli reference genome to investigate the effects of global change in West African waters.</title>
        <authorList>
            <person name="Mateo J.L."/>
            <person name="Blanco-Fernandez C."/>
            <person name="Garcia-Vazquez E."/>
            <person name="Machado-Schiaffino G."/>
        </authorList>
    </citation>
    <scope>NUCLEOTIDE SEQUENCE</scope>
    <source>
        <strain evidence="1">C29</strain>
        <tissue evidence="1">Fin</tissue>
    </source>
</reference>
<dbReference type="Proteomes" id="UP001174136">
    <property type="component" value="Unassembled WGS sequence"/>
</dbReference>
<protein>
    <submittedName>
        <fullName evidence="1">Sterile alpha motif domain-containing protein 3</fullName>
    </submittedName>
</protein>
<proteinExistence type="predicted"/>
<dbReference type="PANTHER" id="PTHR31025">
    <property type="entry name" value="SI:CH211-196P9.1-RELATED"/>
    <property type="match status" value="1"/>
</dbReference>
<organism evidence="1 2">
    <name type="scientific">Merluccius polli</name>
    <name type="common">Benguela hake</name>
    <name type="synonym">Merluccius cadenati</name>
    <dbReference type="NCBI Taxonomy" id="89951"/>
    <lineage>
        <taxon>Eukaryota</taxon>
        <taxon>Metazoa</taxon>
        <taxon>Chordata</taxon>
        <taxon>Craniata</taxon>
        <taxon>Vertebrata</taxon>
        <taxon>Euteleostomi</taxon>
        <taxon>Actinopterygii</taxon>
        <taxon>Neopterygii</taxon>
        <taxon>Teleostei</taxon>
        <taxon>Neoteleostei</taxon>
        <taxon>Acanthomorphata</taxon>
        <taxon>Zeiogadaria</taxon>
        <taxon>Gadariae</taxon>
        <taxon>Gadiformes</taxon>
        <taxon>Gadoidei</taxon>
        <taxon>Merlucciidae</taxon>
        <taxon>Merluccius</taxon>
    </lineage>
</organism>
<evidence type="ECO:0000313" key="2">
    <source>
        <dbReference type="Proteomes" id="UP001174136"/>
    </source>
</evidence>
<name>A0AA47MKW4_MERPO</name>
<dbReference type="EMBL" id="JAOPHQ010003715">
    <property type="protein sequence ID" value="KAK0141990.1"/>
    <property type="molecule type" value="Genomic_DNA"/>
</dbReference>
<dbReference type="PANTHER" id="PTHR31025:SF27">
    <property type="entry name" value="SI:CH211-193K19.2-RELATED"/>
    <property type="match status" value="1"/>
</dbReference>
<accession>A0AA47MKW4</accession>
<keyword evidence="2" id="KW-1185">Reference proteome</keyword>
<comment type="caution">
    <text evidence="1">The sequence shown here is derived from an EMBL/GenBank/DDBJ whole genome shotgun (WGS) entry which is preliminary data.</text>
</comment>
<evidence type="ECO:0000313" key="1">
    <source>
        <dbReference type="EMBL" id="KAK0141990.1"/>
    </source>
</evidence>